<dbReference type="SUPFAM" id="SSF50952">
    <property type="entry name" value="Soluble quinoprotein glucose dehydrogenase"/>
    <property type="match status" value="1"/>
</dbReference>
<evidence type="ECO:0000313" key="4">
    <source>
        <dbReference type="Proteomes" id="UP000248724"/>
    </source>
</evidence>
<protein>
    <recommendedName>
        <fullName evidence="2">Glucose/Sorbosone dehydrogenase domain-containing protein</fullName>
    </recommendedName>
</protein>
<dbReference type="InterPro" id="IPR011041">
    <property type="entry name" value="Quinoprot_gluc/sorb_DH_b-prop"/>
</dbReference>
<dbReference type="InterPro" id="IPR012938">
    <property type="entry name" value="Glc/Sorbosone_DH"/>
</dbReference>
<name>A0A2W5Z876_9BACT</name>
<dbReference type="AlphaFoldDB" id="A0A2W5Z876"/>
<dbReference type="PANTHER" id="PTHR19328">
    <property type="entry name" value="HEDGEHOG-INTERACTING PROTEIN"/>
    <property type="match status" value="1"/>
</dbReference>
<feature type="domain" description="Glucose/Sorbosone dehydrogenase" evidence="2">
    <location>
        <begin position="102"/>
        <end position="363"/>
    </location>
</feature>
<reference evidence="3 4" key="1">
    <citation type="journal article" date="2017" name="Nature">
        <title>Atmospheric trace gases support primary production in Antarctic desert surface soil.</title>
        <authorList>
            <person name="Ji M."/>
            <person name="Greening C."/>
            <person name="Vanwonterghem I."/>
            <person name="Carere C.R."/>
            <person name="Bay S.K."/>
            <person name="Steen J.A."/>
            <person name="Montgomery K."/>
            <person name="Lines T."/>
            <person name="Beardall J."/>
            <person name="van Dorst J."/>
            <person name="Snape I."/>
            <person name="Stott M.B."/>
            <person name="Hugenholtz P."/>
            <person name="Ferrari B.C."/>
        </authorList>
    </citation>
    <scope>NUCLEOTIDE SEQUENCE [LARGE SCALE GENOMIC DNA]</scope>
    <source>
        <strain evidence="3">RRmetagenome_bin12</strain>
    </source>
</reference>
<dbReference type="PANTHER" id="PTHR19328:SF13">
    <property type="entry name" value="HIPL1 PROTEIN"/>
    <property type="match status" value="1"/>
</dbReference>
<sequence length="412" mass="42112">MRAAGVVSHRRHASNERRRGRTMCQPVLVPASRAIRLLCAGAAALSVVACGSTATPSPSTTASAQASASATSAATASAIADLCAVAPQSPPASGFAANFVTALAFAPDGRLFYTERAGAVKVWQNGAAKTFATVAVASDGERGLLGLAISPTFSSDRFVYAFYSDTNHTQQHVVRWKDCAGVGTGATALVTLPSGSDCCHKGGRVVFGKDGMLYVTLGEEHTAGAAQDTADPRGKILRYKPDGSIPADNPFGPTDPVWAYGLRNPFGIAVSASGQVAVTNNGPSGDVGSPSSGYDTLILSVTRGAGYQWPLCYGYSHPLAGPAGCGGRTAPDWSSESATVVPTGVAFIDSSAPPPYAGHVVFCTYDAGMRIATPGSPHAAVTSGPSQCKLAVVEGPDHALYMSDASHVYRLG</sequence>
<evidence type="ECO:0000256" key="1">
    <source>
        <dbReference type="SAM" id="MobiDB-lite"/>
    </source>
</evidence>
<organism evidence="3 4">
    <name type="scientific">Candidatus Aeolococcus gillhamiae</name>
    <dbReference type="NCBI Taxonomy" id="3127015"/>
    <lineage>
        <taxon>Bacteria</taxon>
        <taxon>Bacillati</taxon>
        <taxon>Candidatus Dormiibacterota</taxon>
        <taxon>Candidatus Dormibacteria</taxon>
        <taxon>Candidatus Aeolococcales</taxon>
        <taxon>Candidatus Aeolococcaceae</taxon>
        <taxon>Candidatus Aeolococcus</taxon>
    </lineage>
</organism>
<feature type="region of interest" description="Disordered" evidence="1">
    <location>
        <begin position="1"/>
        <end position="20"/>
    </location>
</feature>
<accession>A0A2W5Z876</accession>
<dbReference type="Gene3D" id="2.120.10.30">
    <property type="entry name" value="TolB, C-terminal domain"/>
    <property type="match status" value="1"/>
</dbReference>
<dbReference type="InterPro" id="IPR011042">
    <property type="entry name" value="6-blade_b-propeller_TolB-like"/>
</dbReference>
<evidence type="ECO:0000313" key="3">
    <source>
        <dbReference type="EMBL" id="PZR80227.1"/>
    </source>
</evidence>
<dbReference type="EMBL" id="QHBU01000165">
    <property type="protein sequence ID" value="PZR80227.1"/>
    <property type="molecule type" value="Genomic_DNA"/>
</dbReference>
<dbReference type="Pfam" id="PF07995">
    <property type="entry name" value="GSDH"/>
    <property type="match status" value="1"/>
</dbReference>
<comment type="caution">
    <text evidence="3">The sequence shown here is derived from an EMBL/GenBank/DDBJ whole genome shotgun (WGS) entry which is preliminary data.</text>
</comment>
<dbReference type="Proteomes" id="UP000248724">
    <property type="component" value="Unassembled WGS sequence"/>
</dbReference>
<gene>
    <name evidence="3" type="ORF">DLM65_08815</name>
</gene>
<proteinExistence type="predicted"/>
<evidence type="ECO:0000259" key="2">
    <source>
        <dbReference type="Pfam" id="PF07995"/>
    </source>
</evidence>